<dbReference type="SUPFAM" id="SSF56349">
    <property type="entry name" value="DNA breaking-rejoining enzymes"/>
    <property type="match status" value="1"/>
</dbReference>
<dbReference type="Pfam" id="PF00589">
    <property type="entry name" value="Phage_integrase"/>
    <property type="match status" value="1"/>
</dbReference>
<evidence type="ECO:0000256" key="1">
    <source>
        <dbReference type="ARBA" id="ARBA00008857"/>
    </source>
</evidence>
<dbReference type="PROSITE" id="PS51898">
    <property type="entry name" value="TYR_RECOMBINASE"/>
    <property type="match status" value="1"/>
</dbReference>
<dbReference type="InterPro" id="IPR011010">
    <property type="entry name" value="DNA_brk_join_enz"/>
</dbReference>
<dbReference type="InterPro" id="IPR002104">
    <property type="entry name" value="Integrase_catalytic"/>
</dbReference>
<dbReference type="InterPro" id="IPR013762">
    <property type="entry name" value="Integrase-like_cat_sf"/>
</dbReference>
<evidence type="ECO:0000256" key="2">
    <source>
        <dbReference type="ARBA" id="ARBA00023172"/>
    </source>
</evidence>
<comment type="similarity">
    <text evidence="1">Belongs to the 'phage' integrase family.</text>
</comment>
<name>A0A6J5LZH1_9CAUD</name>
<keyword evidence="2" id="KW-0233">DNA recombination</keyword>
<sequence length="348" mass="40399">MPLKVEKRKFKDGTESAAYWIRGTIEGTEIFRSTKKTGKREAERCAAELEHQIRTREDLQKVRFFFEAVELYQKRGKEADDLPIINHALGLYPLSEITQELVDQKAREAYPYQKDSTVRRHFYDPVCTVLNYASKTLKWCPKIYIVKPKIDPTPIEWAEQEWFDAFWEHCNDNLYAFTVLISTTGARVSEAIGLTWDRINLNEGWAYLPKTKNKESRTLHLNPFTIEVLKIIQKEEGQVFPWATRQAVNWAIRRTVASLNKKRAILGLKPIKYLSTHKIGSHTYGTTMRRYAGLDVRGLVGTGRWKDIRSAMRYSHTTVKEEAKKSDLLPCAGFQVRAKSVQRRKKAL</sequence>
<evidence type="ECO:0000313" key="4">
    <source>
        <dbReference type="EMBL" id="CAB4139808.1"/>
    </source>
</evidence>
<proteinExistence type="inferred from homology"/>
<dbReference type="Gene3D" id="1.10.443.10">
    <property type="entry name" value="Intergrase catalytic core"/>
    <property type="match status" value="1"/>
</dbReference>
<gene>
    <name evidence="4" type="ORF">UFOVP353_43</name>
</gene>
<dbReference type="GO" id="GO:0015074">
    <property type="term" value="P:DNA integration"/>
    <property type="evidence" value="ECO:0007669"/>
    <property type="project" value="InterPro"/>
</dbReference>
<dbReference type="GO" id="GO:0003677">
    <property type="term" value="F:DNA binding"/>
    <property type="evidence" value="ECO:0007669"/>
    <property type="project" value="InterPro"/>
</dbReference>
<dbReference type="GO" id="GO:0006310">
    <property type="term" value="P:DNA recombination"/>
    <property type="evidence" value="ECO:0007669"/>
    <property type="project" value="UniProtKB-KW"/>
</dbReference>
<feature type="domain" description="Tyr recombinase" evidence="3">
    <location>
        <begin position="153"/>
        <end position="327"/>
    </location>
</feature>
<reference evidence="4" key="1">
    <citation type="submission" date="2020-04" db="EMBL/GenBank/DDBJ databases">
        <authorList>
            <person name="Chiriac C."/>
            <person name="Salcher M."/>
            <person name="Ghai R."/>
            <person name="Kavagutti S V."/>
        </authorList>
    </citation>
    <scope>NUCLEOTIDE SEQUENCE</scope>
</reference>
<evidence type="ECO:0000259" key="3">
    <source>
        <dbReference type="PROSITE" id="PS51898"/>
    </source>
</evidence>
<protein>
    <submittedName>
        <fullName evidence="4">XerC Integrase</fullName>
    </submittedName>
</protein>
<organism evidence="4">
    <name type="scientific">uncultured Caudovirales phage</name>
    <dbReference type="NCBI Taxonomy" id="2100421"/>
    <lineage>
        <taxon>Viruses</taxon>
        <taxon>Duplodnaviria</taxon>
        <taxon>Heunggongvirae</taxon>
        <taxon>Uroviricota</taxon>
        <taxon>Caudoviricetes</taxon>
        <taxon>Peduoviridae</taxon>
        <taxon>Maltschvirus</taxon>
        <taxon>Maltschvirus maltsch</taxon>
    </lineage>
</organism>
<dbReference type="EMBL" id="LR796367">
    <property type="protein sequence ID" value="CAB4139808.1"/>
    <property type="molecule type" value="Genomic_DNA"/>
</dbReference>
<accession>A0A6J5LZH1</accession>